<dbReference type="KEGG" id="ccac:CcaHIS019_0305000"/>
<dbReference type="InterPro" id="IPR015421">
    <property type="entry name" value="PyrdxlP-dep_Trfase_major"/>
</dbReference>
<name>A0AA48I9Q2_9TREE</name>
<dbReference type="InterPro" id="IPR000192">
    <property type="entry name" value="Aminotrans_V_dom"/>
</dbReference>
<dbReference type="RefSeq" id="XP_060455695.1">
    <property type="nucleotide sequence ID" value="XM_060598953.1"/>
</dbReference>
<organism evidence="3 4">
    <name type="scientific">Cutaneotrichosporon cavernicola</name>
    <dbReference type="NCBI Taxonomy" id="279322"/>
    <lineage>
        <taxon>Eukaryota</taxon>
        <taxon>Fungi</taxon>
        <taxon>Dikarya</taxon>
        <taxon>Basidiomycota</taxon>
        <taxon>Agaricomycotina</taxon>
        <taxon>Tremellomycetes</taxon>
        <taxon>Trichosporonales</taxon>
        <taxon>Trichosporonaceae</taxon>
        <taxon>Cutaneotrichosporon</taxon>
    </lineage>
</organism>
<dbReference type="AlphaFoldDB" id="A0AA48I9Q2"/>
<feature type="domain" description="Aminotransferase class V" evidence="2">
    <location>
        <begin position="169"/>
        <end position="335"/>
    </location>
</feature>
<evidence type="ECO:0000313" key="4">
    <source>
        <dbReference type="Proteomes" id="UP001233271"/>
    </source>
</evidence>
<keyword evidence="4" id="KW-1185">Reference proteome</keyword>
<gene>
    <name evidence="3" type="ORF">CcaverHIS019_0305000</name>
</gene>
<dbReference type="InterPro" id="IPR015424">
    <property type="entry name" value="PyrdxlP-dep_Trfase"/>
</dbReference>
<dbReference type="Pfam" id="PF00266">
    <property type="entry name" value="Aminotran_5"/>
    <property type="match status" value="1"/>
</dbReference>
<dbReference type="InterPro" id="IPR015422">
    <property type="entry name" value="PyrdxlP-dep_Trfase_small"/>
</dbReference>
<dbReference type="EMBL" id="AP028214">
    <property type="protein sequence ID" value="BEI90430.1"/>
    <property type="molecule type" value="Genomic_DNA"/>
</dbReference>
<evidence type="ECO:0000256" key="1">
    <source>
        <dbReference type="ARBA" id="ARBA00022898"/>
    </source>
</evidence>
<dbReference type="GeneID" id="85494300"/>
<proteinExistence type="predicted"/>
<protein>
    <recommendedName>
        <fullName evidence="2">Aminotransferase class V domain-containing protein</fullName>
    </recommendedName>
</protein>
<dbReference type="PANTHER" id="PTHR43092:SF2">
    <property type="entry name" value="HERCYNYLCYSTEINE SULFOXIDE LYASE"/>
    <property type="match status" value="1"/>
</dbReference>
<evidence type="ECO:0000313" key="3">
    <source>
        <dbReference type="EMBL" id="BEI90430.1"/>
    </source>
</evidence>
<dbReference type="Gene3D" id="3.90.1150.10">
    <property type="entry name" value="Aspartate Aminotransferase, domain 1"/>
    <property type="match status" value="1"/>
</dbReference>
<dbReference type="Proteomes" id="UP001233271">
    <property type="component" value="Chromosome 3"/>
</dbReference>
<evidence type="ECO:0000259" key="2">
    <source>
        <dbReference type="Pfam" id="PF00266"/>
    </source>
</evidence>
<reference evidence="3" key="1">
    <citation type="journal article" date="2023" name="BMC Genomics">
        <title>Chromosome-level genome assemblies of Cutaneotrichosporon spp. (Trichosporonales, Basidiomycota) reveal imbalanced evolution between nucleotide sequences and chromosome synteny.</title>
        <authorList>
            <person name="Kobayashi Y."/>
            <person name="Kayamori A."/>
            <person name="Aoki K."/>
            <person name="Shiwa Y."/>
            <person name="Matsutani M."/>
            <person name="Fujita N."/>
            <person name="Sugita T."/>
            <person name="Iwasaki W."/>
            <person name="Tanaka N."/>
            <person name="Takashima M."/>
        </authorList>
    </citation>
    <scope>NUCLEOTIDE SEQUENCE</scope>
    <source>
        <strain evidence="3">HIS019</strain>
    </source>
</reference>
<dbReference type="SUPFAM" id="SSF53383">
    <property type="entry name" value="PLP-dependent transferases"/>
    <property type="match status" value="1"/>
</dbReference>
<keyword evidence="1" id="KW-0663">Pyridoxal phosphate</keyword>
<sequence length="435" mass="49483">MKKYWPESNYINLNHGSLGFTPVCVIEAKMKMLWQMNARPDPWDRRHTLPMLSAVREEVAPLLGTVGDNVLIMKNARQAINTILYNLKYEPGDIIVMYSTTFSSISQMIKCVCDRNEGVRVEIIDVTFPCDHSEIVEATEAVLRKYNKPTGVTRGGDKSTVSHGVVDKERVRLVVMDGISCVPGVISPWEDITRSCHKYGALSLVDGAHLIGQQSVDVKKADPDFFVSNMHKWLYAHLSNSITYIAPRNQILIRTSFPTGNYYESEKYPRPGRPWLFAEQFNFNGTIDLSSYLTIPVALKFRRDIGGEERIIAYSRSIALVGGKRLAKRWSTSILENGRGELTACMVNVELPIAVPRDTEEQMMMQLWMEDMLMEADIFATMYVHNGKWYTRISGQVWVELSDFDLLGDAYDELAEAVLRGEHLHKRPPLTMLDY</sequence>
<dbReference type="PANTHER" id="PTHR43092">
    <property type="entry name" value="L-CYSTEINE DESULFHYDRASE"/>
    <property type="match status" value="1"/>
</dbReference>
<dbReference type="Gene3D" id="3.40.640.10">
    <property type="entry name" value="Type I PLP-dependent aspartate aminotransferase-like (Major domain)"/>
    <property type="match status" value="1"/>
</dbReference>
<accession>A0AA48I9Q2</accession>